<dbReference type="Gene3D" id="3.40.50.1820">
    <property type="entry name" value="alpha/beta hydrolase"/>
    <property type="match status" value="1"/>
</dbReference>
<feature type="domain" description="Xaa-Pro dipeptidyl-peptidase C-terminal" evidence="2">
    <location>
        <begin position="349"/>
        <end position="577"/>
    </location>
</feature>
<sequence length="586" mass="63473">MCRTGLSPVYSGGPTDCGPQASEALTAVTVPSKWVPFENVSSRTTRFASRLLSRILGVPPPTTDYTVSRVTTPMRDGVELVGSHYAPTGTAKGTLLVRCPYGRGFPFGPVFGAAYARRGYHVLLQSVRGTFGSGGDFEPMVNEIADAVDTAAWLRDQPWFTGSFATIGLSYLGFTQWALLTDPPPELKAAIIMVGPHDFAESTWGTGAFTLDNFLGWSDMMAHQEDPPLAVLTRRFRAPRLVARTHDQVPAGAAGRRLLGSGATWYESWLSHPDGTDPFWENMAFSDTLDKVDVPVLLIGGWQDLFLEQTLTQFQRLKSRGVPTAVTIGSWTHTQVMTRGGATVLRESLAWLDTHLAERTPESERAAVRVEVNGQGWLTMPDWPPAATELELYLQPAHRLSATAPADTVPPSRFTFDPAAPTPTLGGRLLSSAAGYQEDSALSRRPDVIDFTGEPLAEDLYLVGNPVIELTQSCDNPNRDVFVRLSAVDAKGKSRNVSDGFRRLTTPSDEPETLRLELDAVAHRIPAGSRLRVIVAGGCHPRYDRNLGTGEPVVTGERMVPATHAVHHGSGGVSRLLLPVVALSAD</sequence>
<dbReference type="EMBL" id="POTL01000001">
    <property type="protein sequence ID" value="TLH52935.1"/>
    <property type="molecule type" value="Genomic_DNA"/>
</dbReference>
<dbReference type="SMART" id="SM00939">
    <property type="entry name" value="PepX_C"/>
    <property type="match status" value="1"/>
</dbReference>
<evidence type="ECO:0000313" key="3">
    <source>
        <dbReference type="EMBL" id="TLH52935.1"/>
    </source>
</evidence>
<dbReference type="AlphaFoldDB" id="A0A8H2PFK2"/>
<dbReference type="InterPro" id="IPR008979">
    <property type="entry name" value="Galactose-bd-like_sf"/>
</dbReference>
<dbReference type="InterPro" id="IPR000383">
    <property type="entry name" value="Xaa-Pro-like_dom"/>
</dbReference>
<dbReference type="SUPFAM" id="SSF53474">
    <property type="entry name" value="alpha/beta-Hydrolases"/>
    <property type="match status" value="1"/>
</dbReference>
<dbReference type="Gene3D" id="1.10.3020.10">
    <property type="entry name" value="alpha-amino acid ester hydrolase ( Helical cap domain)"/>
    <property type="match status" value="1"/>
</dbReference>
<dbReference type="InterPro" id="IPR013736">
    <property type="entry name" value="Xaa-Pro_dipept_C"/>
</dbReference>
<comment type="caution">
    <text evidence="3">The sequence shown here is derived from an EMBL/GenBank/DDBJ whole genome shotgun (WGS) entry which is preliminary data.</text>
</comment>
<dbReference type="InterPro" id="IPR029058">
    <property type="entry name" value="AB_hydrolase_fold"/>
</dbReference>
<protein>
    <submittedName>
        <fullName evidence="3">Hydrolase</fullName>
    </submittedName>
</protein>
<proteinExistence type="predicted"/>
<dbReference type="RefSeq" id="WP_099048505.1">
    <property type="nucleotide sequence ID" value="NZ_ANBS01000012.1"/>
</dbReference>
<name>A0A8H2PFK2_MYCMU</name>
<evidence type="ECO:0000259" key="2">
    <source>
        <dbReference type="SMART" id="SM00939"/>
    </source>
</evidence>
<reference evidence="3" key="1">
    <citation type="submission" date="2018-01" db="EMBL/GenBank/DDBJ databases">
        <title>Comparative genomics of Mycobacterium mucogenicum and Mycobacterium neoaurum clade members emphasizing tRNA and non-coding RNA.</title>
        <authorList>
            <person name="Behra P.R.K."/>
            <person name="Pettersson B.M.F."/>
            <person name="Das S."/>
            <person name="Dasgupta S."/>
            <person name="Kirsebom L.A."/>
        </authorList>
    </citation>
    <scope>NUCLEOTIDE SEQUENCE</scope>
    <source>
        <strain evidence="3">DSM 44124</strain>
    </source>
</reference>
<dbReference type="Gene3D" id="2.60.120.260">
    <property type="entry name" value="Galactose-binding domain-like"/>
    <property type="match status" value="1"/>
</dbReference>
<dbReference type="Pfam" id="PF08530">
    <property type="entry name" value="PepX_C"/>
    <property type="match status" value="1"/>
</dbReference>
<dbReference type="NCBIfam" id="TIGR00976">
    <property type="entry name" value="CocE_NonD"/>
    <property type="match status" value="1"/>
</dbReference>
<dbReference type="GO" id="GO:0008239">
    <property type="term" value="F:dipeptidyl-peptidase activity"/>
    <property type="evidence" value="ECO:0007669"/>
    <property type="project" value="InterPro"/>
</dbReference>
<gene>
    <name evidence="3" type="ORF">C1S78_11640</name>
</gene>
<organism evidence="3">
    <name type="scientific">Mycolicibacterium mucogenicum DSM 44124</name>
    <dbReference type="NCBI Taxonomy" id="1226753"/>
    <lineage>
        <taxon>Bacteria</taxon>
        <taxon>Bacillati</taxon>
        <taxon>Actinomycetota</taxon>
        <taxon>Actinomycetes</taxon>
        <taxon>Mycobacteriales</taxon>
        <taxon>Mycobacteriaceae</taxon>
        <taxon>Mycolicibacterium</taxon>
    </lineage>
</organism>
<accession>A0A8H2PFK2</accession>
<keyword evidence="1 3" id="KW-0378">Hydrolase</keyword>
<dbReference type="GeneID" id="76725575"/>
<dbReference type="Pfam" id="PF02129">
    <property type="entry name" value="Peptidase_S15"/>
    <property type="match status" value="1"/>
</dbReference>
<evidence type="ECO:0000256" key="1">
    <source>
        <dbReference type="ARBA" id="ARBA00022801"/>
    </source>
</evidence>
<dbReference type="InterPro" id="IPR005674">
    <property type="entry name" value="CocE/Ser_esterase"/>
</dbReference>
<dbReference type="SUPFAM" id="SSF49785">
    <property type="entry name" value="Galactose-binding domain-like"/>
    <property type="match status" value="1"/>
</dbReference>